<evidence type="ECO:0008006" key="3">
    <source>
        <dbReference type="Google" id="ProtNLM"/>
    </source>
</evidence>
<name>A0A0F2M615_SPOSC</name>
<accession>A0A0F2M615</accession>
<reference evidence="1 2" key="2">
    <citation type="journal article" date="2015" name="Eukaryot. Cell">
        <title>Asexual propagation of a virulent clone complex in a human and feline outbreak of sporotrichosis.</title>
        <authorList>
            <person name="Teixeira Mde M."/>
            <person name="Rodrigues A.M."/>
            <person name="Tsui C.K."/>
            <person name="de Almeida L.G."/>
            <person name="Van Diepeningen A.D."/>
            <person name="van den Ende B.G."/>
            <person name="Fernandes G.F."/>
            <person name="Kano R."/>
            <person name="Hamelin R.C."/>
            <person name="Lopes-Bezerra L.M."/>
            <person name="Vasconcelos A.T."/>
            <person name="de Hoog S."/>
            <person name="de Camargo Z.P."/>
            <person name="Felipe M.S."/>
        </authorList>
    </citation>
    <scope>NUCLEOTIDE SEQUENCE [LARGE SCALE GENOMIC DNA]</scope>
    <source>
        <strain evidence="1 2">1099-18</strain>
    </source>
</reference>
<dbReference type="VEuPathDB" id="FungiDB:SPSK_09474"/>
<evidence type="ECO:0000313" key="2">
    <source>
        <dbReference type="Proteomes" id="UP000033710"/>
    </source>
</evidence>
<reference evidence="1 2" key="1">
    <citation type="journal article" date="2014" name="BMC Genomics">
        <title>Comparative genomics of the major fungal agents of human and animal Sporotrichosis: Sporothrix schenckii and Sporothrix brasiliensis.</title>
        <authorList>
            <person name="Teixeira M.M."/>
            <person name="de Almeida L.G."/>
            <person name="Kubitschek-Barreira P."/>
            <person name="Alves F.L."/>
            <person name="Kioshima E.S."/>
            <person name="Abadio A.K."/>
            <person name="Fernandes L."/>
            <person name="Derengowski L.S."/>
            <person name="Ferreira K.S."/>
            <person name="Souza R.C."/>
            <person name="Ruiz J.C."/>
            <person name="de Andrade N.C."/>
            <person name="Paes H.C."/>
            <person name="Nicola A.M."/>
            <person name="Albuquerque P."/>
            <person name="Gerber A.L."/>
            <person name="Martins V.P."/>
            <person name="Peconick L.D."/>
            <person name="Neto A.V."/>
            <person name="Chaucanez C.B."/>
            <person name="Silva P.A."/>
            <person name="Cunha O.L."/>
            <person name="de Oliveira F.F."/>
            <person name="dos Santos T.C."/>
            <person name="Barros A.L."/>
            <person name="Soares M.A."/>
            <person name="de Oliveira L.M."/>
            <person name="Marini M.M."/>
            <person name="Villalobos-Duno H."/>
            <person name="Cunha M.M."/>
            <person name="de Hoog S."/>
            <person name="da Silveira J.F."/>
            <person name="Henrissat B."/>
            <person name="Nino-Vega G.A."/>
            <person name="Cisalpino P.S."/>
            <person name="Mora-Montes H.M."/>
            <person name="Almeida S.R."/>
            <person name="Stajich J.E."/>
            <person name="Lopes-Bezerra L.M."/>
            <person name="Vasconcelos A.T."/>
            <person name="Felipe M.S."/>
        </authorList>
    </citation>
    <scope>NUCLEOTIDE SEQUENCE [LARGE SCALE GENOMIC DNA]</scope>
    <source>
        <strain evidence="1 2">1099-18</strain>
    </source>
</reference>
<dbReference type="SUPFAM" id="SSF55144">
    <property type="entry name" value="LigT-like"/>
    <property type="match status" value="1"/>
</dbReference>
<dbReference type="GeneID" id="27671323"/>
<gene>
    <name evidence="1" type="ORF">SPSK_09474</name>
</gene>
<comment type="caution">
    <text evidence="1">The sequence shown here is derived from an EMBL/GenBank/DDBJ whole genome shotgun (WGS) entry which is preliminary data.</text>
</comment>
<dbReference type="KEGG" id="ssck:SPSK_09474"/>
<dbReference type="AlphaFoldDB" id="A0A0F2M615"/>
<dbReference type="Proteomes" id="UP000033710">
    <property type="component" value="Unassembled WGS sequence"/>
</dbReference>
<sequence>MADLVPTEARNLLQDLSGIVIQPGENPYLALINACDNDPAKIQKLYETHRTLRNQQQRAKFLDPAFTEVLVDPFLIRIENPSIDPSFADPRHGLVFWARPPEHVLQLTAHVQSLLQKAAPRGLWLMPTNRQHMTALEITHSKTPAEAFAVVDKMAKSMTQATADDGSLTAESGIASIVNYPYAHRARLVKPMLSYDLSAVALSFVPAAGEPRASPAPIPPAQNTVVDAVDAVGDAYTYHHLRRDLFDRAQATGVEVASRYVVPSAHITLGRFIGQEDHATPEARQAWVDTLDEINAWLEKEVWDKVWELSETDSDIAGVSGYRKPDLPPPHRRLVGEWVVGQERGLDARTGALWYGGGRSVMVGQGF</sequence>
<dbReference type="OrthoDB" id="2967263at2759"/>
<evidence type="ECO:0000313" key="1">
    <source>
        <dbReference type="EMBL" id="KJR84529.1"/>
    </source>
</evidence>
<proteinExistence type="predicted"/>
<dbReference type="RefSeq" id="XP_016587205.1">
    <property type="nucleotide sequence ID" value="XM_016736046.1"/>
</dbReference>
<protein>
    <recommendedName>
        <fullName evidence="3">Ureidoglycolate hydrolase</fullName>
    </recommendedName>
</protein>
<dbReference type="EMBL" id="AXCR01000007">
    <property type="protein sequence ID" value="KJR84529.1"/>
    <property type="molecule type" value="Genomic_DNA"/>
</dbReference>
<organism evidence="1 2">
    <name type="scientific">Sporothrix schenckii 1099-18</name>
    <dbReference type="NCBI Taxonomy" id="1397361"/>
    <lineage>
        <taxon>Eukaryota</taxon>
        <taxon>Fungi</taxon>
        <taxon>Dikarya</taxon>
        <taxon>Ascomycota</taxon>
        <taxon>Pezizomycotina</taxon>
        <taxon>Sordariomycetes</taxon>
        <taxon>Sordariomycetidae</taxon>
        <taxon>Ophiostomatales</taxon>
        <taxon>Ophiostomataceae</taxon>
        <taxon>Sporothrix</taxon>
    </lineage>
</organism>
<dbReference type="InterPro" id="IPR009097">
    <property type="entry name" value="Cyclic_Pdiesterase"/>
</dbReference>